<comment type="caution">
    <text evidence="1">The sequence shown here is derived from an EMBL/GenBank/DDBJ whole genome shotgun (WGS) entry which is preliminary data.</text>
</comment>
<protein>
    <recommendedName>
        <fullName evidence="2">Glucokinase</fullName>
    </recommendedName>
</protein>
<dbReference type="Gene3D" id="3.30.420.40">
    <property type="match status" value="2"/>
</dbReference>
<feature type="non-terminal residue" evidence="1">
    <location>
        <position position="255"/>
    </location>
</feature>
<evidence type="ECO:0000313" key="1">
    <source>
        <dbReference type="EMBL" id="GAH48460.1"/>
    </source>
</evidence>
<reference evidence="1" key="1">
    <citation type="journal article" date="2014" name="Front. Microbiol.">
        <title>High frequency of phylogenetically diverse reductive dehalogenase-homologous genes in deep subseafloor sedimentary metagenomes.</title>
        <authorList>
            <person name="Kawai M."/>
            <person name="Futagami T."/>
            <person name="Toyoda A."/>
            <person name="Takaki Y."/>
            <person name="Nishi S."/>
            <person name="Hori S."/>
            <person name="Arai W."/>
            <person name="Tsubouchi T."/>
            <person name="Morono Y."/>
            <person name="Uchiyama I."/>
            <person name="Ito T."/>
            <person name="Fujiyama A."/>
            <person name="Inagaki F."/>
            <person name="Takami H."/>
        </authorList>
    </citation>
    <scope>NUCLEOTIDE SEQUENCE</scope>
    <source>
        <strain evidence="1">Expedition CK06-06</strain>
    </source>
</reference>
<dbReference type="PANTHER" id="PTHR18964:SF149">
    <property type="entry name" value="BIFUNCTIONAL UDP-N-ACETYLGLUCOSAMINE 2-EPIMERASE_N-ACETYLMANNOSAMINE KINASE"/>
    <property type="match status" value="1"/>
</dbReference>
<name>X1GUE4_9ZZZZ</name>
<dbReference type="InterPro" id="IPR049874">
    <property type="entry name" value="ROK_cs"/>
</dbReference>
<evidence type="ECO:0008006" key="2">
    <source>
        <dbReference type="Google" id="ProtNLM"/>
    </source>
</evidence>
<proteinExistence type="predicted"/>
<dbReference type="SUPFAM" id="SSF53067">
    <property type="entry name" value="Actin-like ATPase domain"/>
    <property type="match status" value="1"/>
</dbReference>
<dbReference type="PANTHER" id="PTHR18964">
    <property type="entry name" value="ROK (REPRESSOR, ORF, KINASE) FAMILY"/>
    <property type="match status" value="1"/>
</dbReference>
<accession>X1GUE4</accession>
<organism evidence="1">
    <name type="scientific">marine sediment metagenome</name>
    <dbReference type="NCBI Taxonomy" id="412755"/>
    <lineage>
        <taxon>unclassified sequences</taxon>
        <taxon>metagenomes</taxon>
        <taxon>ecological metagenomes</taxon>
    </lineage>
</organism>
<dbReference type="InterPro" id="IPR043129">
    <property type="entry name" value="ATPase_NBD"/>
</dbReference>
<dbReference type="InterPro" id="IPR000600">
    <property type="entry name" value="ROK"/>
</dbReference>
<gene>
    <name evidence="1" type="ORF">S03H2_37360</name>
</gene>
<dbReference type="PROSITE" id="PS01125">
    <property type="entry name" value="ROK"/>
    <property type="match status" value="1"/>
</dbReference>
<dbReference type="EMBL" id="BARU01022994">
    <property type="protein sequence ID" value="GAH48460.1"/>
    <property type="molecule type" value="Genomic_DNA"/>
</dbReference>
<dbReference type="AlphaFoldDB" id="X1GUE4"/>
<sequence length="255" mass="27050">MNAASDYVVGVDLGGTNIVSLLITGKGKIIDKDTRSTLAKEGKEKVISQIVNSVKRILEESETKLGISSKSITGLGIGSPGPLSIRKGLIHLAPNLAGWTNVPLVDILRDELNLPIFLENDANAAALGEWWRGAGKDVDNLVLLTLGTGIGGGIIIQGEVLHGAWDTAAEIGHMIIHEGGLLCGCGKKGCLEAYASATGVIKRTLTAIREGKKSILADAVKNRWENITCELVYKAAEKGDSLSRWIVEETARYLG</sequence>
<dbReference type="Pfam" id="PF00480">
    <property type="entry name" value="ROK"/>
    <property type="match status" value="1"/>
</dbReference>